<dbReference type="EMBL" id="CP000764">
    <property type="protein sequence ID" value="ABS21037.1"/>
    <property type="molecule type" value="Genomic_DNA"/>
</dbReference>
<dbReference type="GeneID" id="33896070"/>
<accession>A7GLM9</accession>
<dbReference type="KEGG" id="bcy:Bcer98_0691"/>
<reference evidence="1 2" key="1">
    <citation type="journal article" date="2008" name="Chem. Biol. Interact.">
        <title>Extending the Bacillus cereus group genomics to putative food-borne pathogens of different toxicity.</title>
        <authorList>
            <person name="Lapidus A."/>
            <person name="Goltsman E."/>
            <person name="Auger S."/>
            <person name="Galleron N."/>
            <person name="Segurens B."/>
            <person name="Dossat C."/>
            <person name="Land M.L."/>
            <person name="Broussolle V."/>
            <person name="Brillard J."/>
            <person name="Guinebretiere M.H."/>
            <person name="Sanchis V."/>
            <person name="Nguen-The C."/>
            <person name="Lereclus D."/>
            <person name="Richardson P."/>
            <person name="Wincker P."/>
            <person name="Weissenbach J."/>
            <person name="Ehrlich S.D."/>
            <person name="Sorokin A."/>
        </authorList>
    </citation>
    <scope>NUCLEOTIDE SEQUENCE [LARGE SCALE GENOMIC DNA]</scope>
    <source>
        <strain evidence="2">DSM 22905 / CIP 110041 / 391-98 / NVH 391-98</strain>
    </source>
</reference>
<name>A7GLM9_BACCN</name>
<dbReference type="OrthoDB" id="1683552at2"/>
<gene>
    <name evidence="1" type="ordered locus">Bcer98_0691</name>
</gene>
<dbReference type="HOGENOM" id="CLU_188988_0_0_9"/>
<evidence type="ECO:0000313" key="1">
    <source>
        <dbReference type="EMBL" id="ABS21037.1"/>
    </source>
</evidence>
<dbReference type="AlphaFoldDB" id="A7GLM9"/>
<dbReference type="RefSeq" id="WP_011983793.1">
    <property type="nucleotide sequence ID" value="NC_009674.1"/>
</dbReference>
<dbReference type="Proteomes" id="UP000002300">
    <property type="component" value="Chromosome"/>
</dbReference>
<keyword evidence="2" id="KW-1185">Reference proteome</keyword>
<proteinExistence type="predicted"/>
<sequence length="84" mass="9541">MMICPLCNALDAQTYSCPTCQNVLQDYGKVVDYIDDYSPYMDQELLTAVDGLTAQNSERYCTHLFYCATCNIDTEMVIELRGAY</sequence>
<dbReference type="eggNOG" id="ENOG5033AT6">
    <property type="taxonomic scope" value="Bacteria"/>
</dbReference>
<evidence type="ECO:0000313" key="2">
    <source>
        <dbReference type="Proteomes" id="UP000002300"/>
    </source>
</evidence>
<protein>
    <submittedName>
        <fullName evidence="1">Uncharacterized protein</fullName>
    </submittedName>
</protein>
<dbReference type="STRING" id="315749.Bcer98_0691"/>
<organism evidence="1 2">
    <name type="scientific">Bacillus cytotoxicus (strain DSM 22905 / CIP 110041 / 391-98 / NVH 391-98)</name>
    <dbReference type="NCBI Taxonomy" id="315749"/>
    <lineage>
        <taxon>Bacteria</taxon>
        <taxon>Bacillati</taxon>
        <taxon>Bacillota</taxon>
        <taxon>Bacilli</taxon>
        <taxon>Bacillales</taxon>
        <taxon>Bacillaceae</taxon>
        <taxon>Bacillus</taxon>
        <taxon>Bacillus cereus group</taxon>
    </lineage>
</organism>